<sequence length="216" mass="25269">MSSFRLPFPLCTVGQVKTSTVTMLNKETGELELDPFQDGTLYHDRETGENSSYPTYELRRERSKFSIPKQYLRSGDVLPSSSGHQYRRKPACCVAKVNASYPLASREKMMHLKEDIILGYNKTSYLLLLIPPLFVMPKLAIILILLSEVLLHRWAHAKNDRNRSPDIYYRSPLHIVSIQFCGMCRHERQMDRIVQLQDKRMRQMQNYFRKVTRNIA</sequence>
<accession>A0ABD1DQ58</accession>
<evidence type="ECO:0000313" key="3">
    <source>
        <dbReference type="Proteomes" id="UP001562425"/>
    </source>
</evidence>
<organism evidence="2 3">
    <name type="scientific">Culex pipiens pipiens</name>
    <name type="common">Northern house mosquito</name>
    <dbReference type="NCBI Taxonomy" id="38569"/>
    <lineage>
        <taxon>Eukaryota</taxon>
        <taxon>Metazoa</taxon>
        <taxon>Ecdysozoa</taxon>
        <taxon>Arthropoda</taxon>
        <taxon>Hexapoda</taxon>
        <taxon>Insecta</taxon>
        <taxon>Pterygota</taxon>
        <taxon>Neoptera</taxon>
        <taxon>Endopterygota</taxon>
        <taxon>Diptera</taxon>
        <taxon>Nematocera</taxon>
        <taxon>Culicoidea</taxon>
        <taxon>Culicidae</taxon>
        <taxon>Culicinae</taxon>
        <taxon>Culicini</taxon>
        <taxon>Culex</taxon>
        <taxon>Culex</taxon>
    </lineage>
</organism>
<dbReference type="Proteomes" id="UP001562425">
    <property type="component" value="Unassembled WGS sequence"/>
</dbReference>
<keyword evidence="3" id="KW-1185">Reference proteome</keyword>
<comment type="caution">
    <text evidence="2">The sequence shown here is derived from an EMBL/GenBank/DDBJ whole genome shotgun (WGS) entry which is preliminary data.</text>
</comment>
<proteinExistence type="predicted"/>
<dbReference type="AlphaFoldDB" id="A0ABD1DQ58"/>
<feature type="transmembrane region" description="Helical" evidence="1">
    <location>
        <begin position="125"/>
        <end position="147"/>
    </location>
</feature>
<evidence type="ECO:0000313" key="2">
    <source>
        <dbReference type="EMBL" id="KAL1401805.1"/>
    </source>
</evidence>
<reference evidence="2 3" key="1">
    <citation type="submission" date="2024-05" db="EMBL/GenBank/DDBJ databases">
        <title>Culex pipiens pipiens assembly and annotation.</title>
        <authorList>
            <person name="Alout H."/>
            <person name="Durand T."/>
        </authorList>
    </citation>
    <scope>NUCLEOTIDE SEQUENCE [LARGE SCALE GENOMIC DNA]</scope>
    <source>
        <strain evidence="2">HA-2024</strain>
        <tissue evidence="2">Whole body</tissue>
    </source>
</reference>
<keyword evidence="1" id="KW-0812">Transmembrane</keyword>
<protein>
    <submittedName>
        <fullName evidence="2">Uncharacterized protein</fullName>
    </submittedName>
</protein>
<dbReference type="EMBL" id="JBEHCU010004087">
    <property type="protein sequence ID" value="KAL1401805.1"/>
    <property type="molecule type" value="Genomic_DNA"/>
</dbReference>
<evidence type="ECO:0000256" key="1">
    <source>
        <dbReference type="SAM" id="Phobius"/>
    </source>
</evidence>
<name>A0ABD1DQ58_CULPP</name>
<gene>
    <name evidence="2" type="ORF">pipiens_006361</name>
</gene>
<keyword evidence="1" id="KW-0472">Membrane</keyword>
<keyword evidence="1" id="KW-1133">Transmembrane helix</keyword>